<dbReference type="EMBL" id="JAUSYY010000001">
    <property type="protein sequence ID" value="MDQ0894450.1"/>
    <property type="molecule type" value="Genomic_DNA"/>
</dbReference>
<accession>A0ABU0R8Q7</accession>
<comment type="caution">
    <text evidence="1">The sequence shown here is derived from an EMBL/GenBank/DDBJ whole genome shotgun (WGS) entry which is preliminary data.</text>
</comment>
<evidence type="ECO:0000313" key="1">
    <source>
        <dbReference type="EMBL" id="MDQ0894450.1"/>
    </source>
</evidence>
<reference evidence="1 2" key="1">
    <citation type="submission" date="2023-07" db="EMBL/GenBank/DDBJ databases">
        <title>Comparative genomics of wheat-associated soil bacteria to identify genetic determinants of phenazine resistance.</title>
        <authorList>
            <person name="Mouncey N."/>
        </authorList>
    </citation>
    <scope>NUCLEOTIDE SEQUENCE [LARGE SCALE GENOMIC DNA]</scope>
    <source>
        <strain evidence="1 2">V3I3</strain>
    </source>
</reference>
<gene>
    <name evidence="1" type="ORF">QFZ26_002005</name>
</gene>
<protein>
    <submittedName>
        <fullName evidence="1">Uncharacterized protein</fullName>
    </submittedName>
</protein>
<sequence length="72" mass="7995">MDRVSFEARYHGRCGSCGEHISPGDRVRYEGESVVHDDCDGVTAAATELDRDAKREVCTECWLLKPCDCEGT</sequence>
<organism evidence="1 2">
    <name type="scientific">Agromyces ramosus</name>
    <dbReference type="NCBI Taxonomy" id="33879"/>
    <lineage>
        <taxon>Bacteria</taxon>
        <taxon>Bacillati</taxon>
        <taxon>Actinomycetota</taxon>
        <taxon>Actinomycetes</taxon>
        <taxon>Micrococcales</taxon>
        <taxon>Microbacteriaceae</taxon>
        <taxon>Agromyces</taxon>
    </lineage>
</organism>
<keyword evidence="2" id="KW-1185">Reference proteome</keyword>
<proteinExistence type="predicted"/>
<dbReference type="Proteomes" id="UP001239083">
    <property type="component" value="Unassembled WGS sequence"/>
</dbReference>
<dbReference type="RefSeq" id="WP_307041705.1">
    <property type="nucleotide sequence ID" value="NZ_JAUSYY010000001.1"/>
</dbReference>
<evidence type="ECO:0000313" key="2">
    <source>
        <dbReference type="Proteomes" id="UP001239083"/>
    </source>
</evidence>
<name>A0ABU0R8Q7_9MICO</name>